<dbReference type="EMBL" id="QHJG01000058">
    <property type="protein sequence ID" value="PWY53885.1"/>
    <property type="molecule type" value="Genomic_DNA"/>
</dbReference>
<evidence type="ECO:0000313" key="8">
    <source>
        <dbReference type="Proteomes" id="UP000287374"/>
    </source>
</evidence>
<feature type="coiled-coil region" evidence="1">
    <location>
        <begin position="774"/>
        <end position="801"/>
    </location>
</feature>
<dbReference type="CDD" id="cd18808">
    <property type="entry name" value="SF1_C_Upf1"/>
    <property type="match status" value="1"/>
</dbReference>
<name>A0A317TYG5_9GAMM</name>
<feature type="domain" description="DNA2/NAM7 helicase-like C-terminal" evidence="3">
    <location>
        <begin position="1046"/>
        <end position="1247"/>
    </location>
</feature>
<dbReference type="PANTHER" id="PTHR10887">
    <property type="entry name" value="DNA2/NAM7 HELICASE FAMILY"/>
    <property type="match status" value="1"/>
</dbReference>
<protein>
    <submittedName>
        <fullName evidence="6">DUF2075 domain-containing protein</fullName>
    </submittedName>
</protein>
<evidence type="ECO:0000256" key="1">
    <source>
        <dbReference type="SAM" id="Coils"/>
    </source>
</evidence>
<dbReference type="Proteomes" id="UP000247152">
    <property type="component" value="Unassembled WGS sequence"/>
</dbReference>
<evidence type="ECO:0000259" key="2">
    <source>
        <dbReference type="Pfam" id="PF13086"/>
    </source>
</evidence>
<gene>
    <name evidence="5" type="ORF">DGG96_19940</name>
    <name evidence="6" type="ORF">ELY20_06275</name>
</gene>
<dbReference type="Proteomes" id="UP000287374">
    <property type="component" value="Unassembled WGS sequence"/>
</dbReference>
<dbReference type="RefSeq" id="WP_110144216.1">
    <property type="nucleotide sequence ID" value="NZ_QHJG01000058.1"/>
</dbReference>
<dbReference type="InterPro" id="IPR011335">
    <property type="entry name" value="Restrct_endonuc-II-like"/>
</dbReference>
<accession>A0A317TYG5</accession>
<dbReference type="InterPro" id="IPR049468">
    <property type="entry name" value="Restrct_endonuc-II-like_dom"/>
</dbReference>
<keyword evidence="1" id="KW-0175">Coiled coil</keyword>
<feature type="domain" description="DNA2/NAM7 helicase helicase" evidence="2">
    <location>
        <begin position="984"/>
        <end position="1023"/>
    </location>
</feature>
<dbReference type="Pfam" id="PF18741">
    <property type="entry name" value="MTES_1575"/>
    <property type="match status" value="1"/>
</dbReference>
<dbReference type="Gene3D" id="3.40.960.10">
    <property type="entry name" value="VSR Endonuclease"/>
    <property type="match status" value="1"/>
</dbReference>
<dbReference type="Gene3D" id="3.40.50.300">
    <property type="entry name" value="P-loop containing nucleotide triphosphate hydrolases"/>
    <property type="match status" value="3"/>
</dbReference>
<keyword evidence="8" id="KW-1185">Reference proteome</keyword>
<evidence type="ECO:0000313" key="6">
    <source>
        <dbReference type="EMBL" id="RUR24161.1"/>
    </source>
</evidence>
<reference evidence="5 7" key="1">
    <citation type="submission" date="2018-05" db="EMBL/GenBank/DDBJ databases">
        <title>Legionella qingyii sp.nov., whole genome shotgun sequence.</title>
        <authorList>
            <person name="Wu H."/>
            <person name="Zhu Q."/>
            <person name="Hu C."/>
        </authorList>
    </citation>
    <scope>NUCLEOTIDE SEQUENCE [LARGE SCALE GENOMIC DNA]</scope>
    <source>
        <strain evidence="5 7">HEB18</strain>
    </source>
</reference>
<reference evidence="6 8" key="2">
    <citation type="submission" date="2018-12" db="EMBL/GenBank/DDBJ databases">
        <title>Legionella sp,whole genome shotgun sequence.</title>
        <authorList>
            <person name="Wu H."/>
        </authorList>
    </citation>
    <scope>NUCLEOTIDE SEQUENCE [LARGE SCALE GENOMIC DNA]</scope>
    <source>
        <strain evidence="8">km489</strain>
        <strain evidence="6">Km489</strain>
    </source>
</reference>
<dbReference type="InterPro" id="IPR045055">
    <property type="entry name" value="DNA2/NAM7-like"/>
</dbReference>
<evidence type="ECO:0000259" key="3">
    <source>
        <dbReference type="Pfam" id="PF13087"/>
    </source>
</evidence>
<evidence type="ECO:0000313" key="7">
    <source>
        <dbReference type="Proteomes" id="UP000247152"/>
    </source>
</evidence>
<dbReference type="InterPro" id="IPR041679">
    <property type="entry name" value="DNA2/NAM7-like_C"/>
</dbReference>
<dbReference type="SUPFAM" id="SSF52540">
    <property type="entry name" value="P-loop containing nucleoside triphosphate hydrolases"/>
    <property type="match status" value="1"/>
</dbReference>
<dbReference type="OrthoDB" id="9757917at2"/>
<dbReference type="Pfam" id="PF13195">
    <property type="entry name" value="DUF4011"/>
    <property type="match status" value="1"/>
</dbReference>
<dbReference type="GO" id="GO:0004386">
    <property type="term" value="F:helicase activity"/>
    <property type="evidence" value="ECO:0007669"/>
    <property type="project" value="InterPro"/>
</dbReference>
<proteinExistence type="predicted"/>
<evidence type="ECO:0000259" key="4">
    <source>
        <dbReference type="Pfam" id="PF18741"/>
    </source>
</evidence>
<dbReference type="EMBL" id="RZGX01000006">
    <property type="protein sequence ID" value="RUR24161.1"/>
    <property type="molecule type" value="Genomic_DNA"/>
</dbReference>
<dbReference type="SUPFAM" id="SSF52980">
    <property type="entry name" value="Restriction endonuclease-like"/>
    <property type="match status" value="1"/>
</dbReference>
<dbReference type="Pfam" id="PF13086">
    <property type="entry name" value="AAA_11"/>
    <property type="match status" value="2"/>
</dbReference>
<dbReference type="Pfam" id="PF13087">
    <property type="entry name" value="AAA_12"/>
    <property type="match status" value="1"/>
</dbReference>
<organism evidence="5 7">
    <name type="scientific">Legionella qingyii</name>
    <dbReference type="NCBI Taxonomy" id="2184757"/>
    <lineage>
        <taxon>Bacteria</taxon>
        <taxon>Pseudomonadati</taxon>
        <taxon>Pseudomonadota</taxon>
        <taxon>Gammaproteobacteria</taxon>
        <taxon>Legionellales</taxon>
        <taxon>Legionellaceae</taxon>
        <taxon>Legionella</taxon>
    </lineage>
</organism>
<dbReference type="InterPro" id="IPR027417">
    <property type="entry name" value="P-loop_NTPase"/>
</dbReference>
<dbReference type="PANTHER" id="PTHR10887:SF495">
    <property type="entry name" value="HELICASE SENATAXIN ISOFORM X1-RELATED"/>
    <property type="match status" value="1"/>
</dbReference>
<comment type="caution">
    <text evidence="5">The sequence shown here is derived from an EMBL/GenBank/DDBJ whole genome shotgun (WGS) entry which is preliminary data.</text>
</comment>
<dbReference type="InterPro" id="IPR041677">
    <property type="entry name" value="DNA2/NAM7_AAA_11"/>
</dbReference>
<sequence length="1425" mass="164306">MENEAVSILDFIKKQILRYRDLLANLSRRNKEIYYRESRGHCINLSKAPKVEDAYNAIISEKFIPLRSTSTIFQELMNNSYFNLTQHLLLEETKNTDLIKRLDKIRLADDKFQREYGISGAWLLGPFLCWRDNVNFKQDELLISPIFKIAVDVVKDKGKKWSLKLEDTTVHLNPSLRLALRQKLGIKLPEHFESDQVSDALQEFKNYLEKSGKSVIHDESFTDSLPKIPPRFKIVKNEEGEIVDRIPVNLAEALTKKEYELYSKVNENQFYLIDIVLIDHLNASRTVLLRDYDSIFENSEMHPILSELFLGKPIPTNKGEIYERIKGLDDYKERDNFFVVNIDSSQHRAIDQTTKSKVVVIQGPPGTGKSQTITNLIAETLSKGKKVLFVSEKRAALDVVYARLKQANLVSQSVLIHSSDLNKQSLYNSFLELAEASHDPQAEKQWELLTNELDNLKLEINTYYRILETVHNPSGLYISDLLTLHSEQKNIKMNIQFANLFAKYSFDDLKHICGKLRELQVHVAKVKDLPTHPWLHRKDNTILTNSFMQVMLDMVEKIKLTEQSISSIKIQIKDIGVNNIEAIPASNILKELTQLSLPSEWLEFAALFYSDLSGLMIYQKEIQEIIQVIESEKSHFDLINKNANDEIIRQLEMYYSISRSIFHWLTPNFWKMRNYRRQFLANWDGTNKSFKSYRLVKEAIKSFKSITQNKLLPLEINESDPEKIVQAFNTINPILKAISSIGDIMRKLGLFSNPELTSYNSQSATKIKQIFPDLYKAKINLEEQIEKLDKLKNELNQYFEKPIVSDTDNEKYNYDFLVEKMSDLEILDKIDLCLNNIKSSFNCDLSKELMIKNLIPIDDSWDQYLISLVIKWWIDEVITQYPELRNFDRNNFLTKIESFKKIESEHRISAREFVNNAFSKRWGNGVGEFEGLSLLKKEANKQRKVLSPREIMERGALSTMLKLKPCWLMSPLSISQILPMEMGLFDIIIFDEASQVRVEDAIPSIYRANSMVVVGDPKQMPPTNFFSAVEFIDDDDDENESDLSQSILDLASQIYPSEVLEWHYRSRSESLIAFSNRAFYGGRLIAAPNPYYLTEGEVIKFHQINNAYFNQKEGNNVEAEALVDRLAQLFQINPEKSLGVIAMGQSQMIAIEDAIERRIHSDVSFKNNIKKARILSNGESDIPLFVKNLENVQGDERDLVLISVGYAPSSQGRKLHMNFGPLSKQGGGRRLNVAITRAKQSLEVFCSFDPNLIPTEEKDFTKNPDLVLFGRYLKYAKAINDKSYPEAKAILDSFGIGGAITTRKSSSFSKNVKRRLEELGYKVSAEIGSSGFYIDLGIHHPVIQTNFILGIECDGALFHSTPYARDRDKIRQELLESRGWKIERIWSQDWSRDWKAEIVRIDNILKGILNTHNDQMLSYETTEEI</sequence>
<dbReference type="InterPro" id="IPR025103">
    <property type="entry name" value="DUF4011"/>
</dbReference>
<dbReference type="InterPro" id="IPR047187">
    <property type="entry name" value="SF1_C_Upf1"/>
</dbReference>
<evidence type="ECO:0000313" key="5">
    <source>
        <dbReference type="EMBL" id="PWY53885.1"/>
    </source>
</evidence>
<feature type="domain" description="Restriction endonuclease type II-like" evidence="4">
    <location>
        <begin position="1308"/>
        <end position="1403"/>
    </location>
</feature>
<feature type="domain" description="DNA2/NAM7 helicase helicase" evidence="2">
    <location>
        <begin position="342"/>
        <end position="406"/>
    </location>
</feature>